<feature type="compositionally biased region" description="Polar residues" evidence="1">
    <location>
        <begin position="1"/>
        <end position="21"/>
    </location>
</feature>
<dbReference type="Proteomes" id="UP000527324">
    <property type="component" value="Unassembled WGS sequence"/>
</dbReference>
<feature type="region of interest" description="Disordered" evidence="1">
    <location>
        <begin position="42"/>
        <end position="76"/>
    </location>
</feature>
<reference evidence="2 3" key="1">
    <citation type="submission" date="2020-08" db="EMBL/GenBank/DDBJ databases">
        <title>Genomic Encyclopedia of Type Strains, Phase IV (KMG-IV): sequencing the most valuable type-strain genomes for metagenomic binning, comparative biology and taxonomic classification.</title>
        <authorList>
            <person name="Goeker M."/>
        </authorList>
    </citation>
    <scope>NUCLEOTIDE SEQUENCE [LARGE SCALE GENOMIC DNA]</scope>
    <source>
        <strain evidence="2 3">DSM 4731</strain>
    </source>
</reference>
<protein>
    <recommendedName>
        <fullName evidence="4">Methyl-accepting chemotaxis protein</fullName>
    </recommendedName>
</protein>
<name>A0A7W9C8Y9_9CAUL</name>
<dbReference type="AlphaFoldDB" id="A0A7W9C8Y9"/>
<keyword evidence="3" id="KW-1185">Reference proteome</keyword>
<feature type="compositionally biased region" description="Low complexity" evidence="1">
    <location>
        <begin position="46"/>
        <end position="68"/>
    </location>
</feature>
<comment type="caution">
    <text evidence="2">The sequence shown here is derived from an EMBL/GenBank/DDBJ whole genome shotgun (WGS) entry which is preliminary data.</text>
</comment>
<feature type="region of interest" description="Disordered" evidence="1">
    <location>
        <begin position="1"/>
        <end position="29"/>
    </location>
</feature>
<evidence type="ECO:0000313" key="2">
    <source>
        <dbReference type="EMBL" id="MBB5741202.1"/>
    </source>
</evidence>
<sequence>MNQMDQVTQQNAAMVEQSTAASHALDQEAQSLQASAARFKVGTVGQASPAKSAAQRPAAPAPASARASTPHMAAALKTLGRGGAALAPKAAPEADGWEEF</sequence>
<dbReference type="RefSeq" id="WP_183217969.1">
    <property type="nucleotide sequence ID" value="NZ_CAJFZW010000021.1"/>
</dbReference>
<evidence type="ECO:0000256" key="1">
    <source>
        <dbReference type="SAM" id="MobiDB-lite"/>
    </source>
</evidence>
<accession>A0A7W9C8Y9</accession>
<evidence type="ECO:0000313" key="3">
    <source>
        <dbReference type="Proteomes" id="UP000527324"/>
    </source>
</evidence>
<gene>
    <name evidence="2" type="ORF">GGQ93_002941</name>
</gene>
<dbReference type="EMBL" id="JACHOQ010000011">
    <property type="protein sequence ID" value="MBB5741202.1"/>
    <property type="molecule type" value="Genomic_DNA"/>
</dbReference>
<evidence type="ECO:0008006" key="4">
    <source>
        <dbReference type="Google" id="ProtNLM"/>
    </source>
</evidence>
<proteinExistence type="predicted"/>
<organism evidence="2 3">
    <name type="scientific">Brevundimonas aurantiaca</name>
    <dbReference type="NCBI Taxonomy" id="74316"/>
    <lineage>
        <taxon>Bacteria</taxon>
        <taxon>Pseudomonadati</taxon>
        <taxon>Pseudomonadota</taxon>
        <taxon>Alphaproteobacteria</taxon>
        <taxon>Caulobacterales</taxon>
        <taxon>Caulobacteraceae</taxon>
        <taxon>Brevundimonas</taxon>
    </lineage>
</organism>